<reference evidence="6 7" key="1">
    <citation type="journal article" date="2014" name="Int. J. Syst. Evol. Microbiol.">
        <title>Complete genome sequence of Corynebacterium casei LMG S-19264T (=DSM 44701T), isolated from a smear-ripened cheese.</title>
        <authorList>
            <consortium name="US DOE Joint Genome Institute (JGI-PGF)"/>
            <person name="Walter F."/>
            <person name="Albersmeier A."/>
            <person name="Kalinowski J."/>
            <person name="Ruckert C."/>
        </authorList>
    </citation>
    <scope>NUCLEOTIDE SEQUENCE [LARGE SCALE GENOMIC DNA]</scope>
    <source>
        <strain evidence="6 7">CGMCC 1.9161</strain>
    </source>
</reference>
<feature type="binding site" evidence="5">
    <location>
        <position position="107"/>
    </location>
    <ligand>
        <name>S-adenosyl-L-methionine</name>
        <dbReference type="ChEBI" id="CHEBI:59789"/>
    </ligand>
</feature>
<feature type="binding site" evidence="5">
    <location>
        <position position="75"/>
    </location>
    <ligand>
        <name>S-adenosyl-L-methionine</name>
        <dbReference type="ChEBI" id="CHEBI:59789"/>
    </ligand>
</feature>
<accession>A0A917V9G2</accession>
<dbReference type="PANTHER" id="PTHR33603">
    <property type="entry name" value="METHYLTRANSFERASE"/>
    <property type="match status" value="1"/>
</dbReference>
<dbReference type="RefSeq" id="WP_188915421.1">
    <property type="nucleotide sequence ID" value="NZ_BMMF01000016.1"/>
</dbReference>
<dbReference type="PIRSF" id="PIRSF004505">
    <property type="entry name" value="MT_bac"/>
    <property type="match status" value="1"/>
</dbReference>
<keyword evidence="5" id="KW-0963">Cytoplasm</keyword>
<evidence type="ECO:0000256" key="1">
    <source>
        <dbReference type="ARBA" id="ARBA00022603"/>
    </source>
</evidence>
<evidence type="ECO:0000313" key="7">
    <source>
        <dbReference type="Proteomes" id="UP000600449"/>
    </source>
</evidence>
<comment type="function">
    <text evidence="5">Specifically methylates the pseudouridine at position 1915 (m3Psi1915) in 23S rRNA.</text>
</comment>
<sequence>MRLALVAIGRLKAGPERALVDRYVERARALARPLGFSGPDLVEIAESKARREADRKAEEAAALAAKLPDGALVVLDERGRSLDSPTFASRLGGFRDAGRGAATFVIGGPDGLDETLRARADLVLSFGGLTIPHQIVRALVAEQTYRALTILSGHPYHRGGET</sequence>
<dbReference type="GO" id="GO:0070038">
    <property type="term" value="F:rRNA (pseudouridine-N3-)-methyltransferase activity"/>
    <property type="evidence" value="ECO:0007669"/>
    <property type="project" value="UniProtKB-UniRule"/>
</dbReference>
<dbReference type="AlphaFoldDB" id="A0A917V9G2"/>
<dbReference type="CDD" id="cd18081">
    <property type="entry name" value="RlmH-like"/>
    <property type="match status" value="1"/>
</dbReference>
<dbReference type="InterPro" id="IPR003742">
    <property type="entry name" value="RlmH-like"/>
</dbReference>
<protein>
    <recommendedName>
        <fullName evidence="5">Ribosomal RNA large subunit methyltransferase H</fullName>
        <ecNumber evidence="5">2.1.1.177</ecNumber>
    </recommendedName>
    <alternativeName>
        <fullName evidence="5">23S rRNA (pseudouridine1915-N3)-methyltransferase</fullName>
    </alternativeName>
    <alternativeName>
        <fullName evidence="5">23S rRNA m3Psi1915 methyltransferase</fullName>
    </alternativeName>
    <alternativeName>
        <fullName evidence="5">rRNA (pseudouridine-N3-)-methyltransferase RlmH</fullName>
    </alternativeName>
</protein>
<dbReference type="HAMAP" id="MF_00658">
    <property type="entry name" value="23SrRNA_methyltr_H"/>
    <property type="match status" value="1"/>
</dbReference>
<dbReference type="NCBIfam" id="NF000989">
    <property type="entry name" value="PRK00103.2-3"/>
    <property type="match status" value="1"/>
</dbReference>
<comment type="subunit">
    <text evidence="5">Homodimer.</text>
</comment>
<evidence type="ECO:0000313" key="6">
    <source>
        <dbReference type="EMBL" id="GGK52112.1"/>
    </source>
</evidence>
<comment type="similarity">
    <text evidence="4 5">Belongs to the RNA methyltransferase RlmH family.</text>
</comment>
<dbReference type="InterPro" id="IPR029028">
    <property type="entry name" value="Alpha/beta_knot_MTases"/>
</dbReference>
<dbReference type="NCBIfam" id="NF000991">
    <property type="entry name" value="PRK00103.2-5"/>
    <property type="match status" value="1"/>
</dbReference>
<dbReference type="InterPro" id="IPR029026">
    <property type="entry name" value="tRNA_m1G_MTases_N"/>
</dbReference>
<dbReference type="Gene3D" id="3.40.1280.10">
    <property type="match status" value="1"/>
</dbReference>
<comment type="caution">
    <text evidence="5">Lacks conserved residue(s) required for the propagation of feature annotation.</text>
</comment>
<organism evidence="6 7">
    <name type="scientific">Salinarimonas ramus</name>
    <dbReference type="NCBI Taxonomy" id="690164"/>
    <lineage>
        <taxon>Bacteria</taxon>
        <taxon>Pseudomonadati</taxon>
        <taxon>Pseudomonadota</taxon>
        <taxon>Alphaproteobacteria</taxon>
        <taxon>Hyphomicrobiales</taxon>
        <taxon>Salinarimonadaceae</taxon>
        <taxon>Salinarimonas</taxon>
    </lineage>
</organism>
<gene>
    <name evidence="5 6" type="primary">rlmH</name>
    <name evidence="6" type="ORF">GCM10011322_43880</name>
</gene>
<dbReference type="Pfam" id="PF02590">
    <property type="entry name" value="SPOUT_MTase"/>
    <property type="match status" value="1"/>
</dbReference>
<dbReference type="GO" id="GO:0005737">
    <property type="term" value="C:cytoplasm"/>
    <property type="evidence" value="ECO:0007669"/>
    <property type="project" value="UniProtKB-SubCell"/>
</dbReference>
<keyword evidence="3 5" id="KW-0949">S-adenosyl-L-methionine</keyword>
<dbReference type="SUPFAM" id="SSF75217">
    <property type="entry name" value="alpha/beta knot"/>
    <property type="match status" value="1"/>
</dbReference>
<keyword evidence="2 5" id="KW-0808">Transferase</keyword>
<dbReference type="EC" id="2.1.1.177" evidence="5"/>
<dbReference type="PANTHER" id="PTHR33603:SF1">
    <property type="entry name" value="RIBOSOMAL RNA LARGE SUBUNIT METHYLTRANSFERASE H"/>
    <property type="match status" value="1"/>
</dbReference>
<evidence type="ECO:0000256" key="3">
    <source>
        <dbReference type="ARBA" id="ARBA00022691"/>
    </source>
</evidence>
<comment type="catalytic activity">
    <reaction evidence="5">
        <text>pseudouridine(1915) in 23S rRNA + S-adenosyl-L-methionine = N(3)-methylpseudouridine(1915) in 23S rRNA + S-adenosyl-L-homocysteine + H(+)</text>
        <dbReference type="Rhea" id="RHEA:42752"/>
        <dbReference type="Rhea" id="RHEA-COMP:10221"/>
        <dbReference type="Rhea" id="RHEA-COMP:10222"/>
        <dbReference type="ChEBI" id="CHEBI:15378"/>
        <dbReference type="ChEBI" id="CHEBI:57856"/>
        <dbReference type="ChEBI" id="CHEBI:59789"/>
        <dbReference type="ChEBI" id="CHEBI:65314"/>
        <dbReference type="ChEBI" id="CHEBI:74486"/>
        <dbReference type="EC" id="2.1.1.177"/>
    </reaction>
</comment>
<evidence type="ECO:0000256" key="2">
    <source>
        <dbReference type="ARBA" id="ARBA00022679"/>
    </source>
</evidence>
<dbReference type="Proteomes" id="UP000600449">
    <property type="component" value="Unassembled WGS sequence"/>
</dbReference>
<name>A0A917V9G2_9HYPH</name>
<evidence type="ECO:0000256" key="5">
    <source>
        <dbReference type="HAMAP-Rule" id="MF_00658"/>
    </source>
</evidence>
<dbReference type="EMBL" id="BMMF01000016">
    <property type="protein sequence ID" value="GGK52112.1"/>
    <property type="molecule type" value="Genomic_DNA"/>
</dbReference>
<keyword evidence="7" id="KW-1185">Reference proteome</keyword>
<comment type="subcellular location">
    <subcellularLocation>
        <location evidence="5">Cytoplasm</location>
    </subcellularLocation>
</comment>
<evidence type="ECO:0000256" key="4">
    <source>
        <dbReference type="ARBA" id="ARBA00038303"/>
    </source>
</evidence>
<proteinExistence type="inferred from homology"/>
<keyword evidence="1 5" id="KW-0489">Methyltransferase</keyword>
<keyword evidence="5" id="KW-0698">rRNA processing</keyword>
<comment type="caution">
    <text evidence="6">The sequence shown here is derived from an EMBL/GenBank/DDBJ whole genome shotgun (WGS) entry which is preliminary data.</text>
</comment>